<dbReference type="Pfam" id="PF00583">
    <property type="entry name" value="Acetyltransf_1"/>
    <property type="match status" value="1"/>
</dbReference>
<dbReference type="OrthoDB" id="410198at2759"/>
<dbReference type="CDD" id="cd04301">
    <property type="entry name" value="NAT_SF"/>
    <property type="match status" value="1"/>
</dbReference>
<organism evidence="2 3">
    <name type="scientific">Dactylonectria macrodidyma</name>
    <dbReference type="NCBI Taxonomy" id="307937"/>
    <lineage>
        <taxon>Eukaryota</taxon>
        <taxon>Fungi</taxon>
        <taxon>Dikarya</taxon>
        <taxon>Ascomycota</taxon>
        <taxon>Pezizomycotina</taxon>
        <taxon>Sordariomycetes</taxon>
        <taxon>Hypocreomycetidae</taxon>
        <taxon>Hypocreales</taxon>
        <taxon>Nectriaceae</taxon>
        <taxon>Dactylonectria</taxon>
    </lineage>
</organism>
<dbReference type="SUPFAM" id="SSF55729">
    <property type="entry name" value="Acyl-CoA N-acyltransferases (Nat)"/>
    <property type="match status" value="1"/>
</dbReference>
<dbReference type="InterPro" id="IPR016181">
    <property type="entry name" value="Acyl_CoA_acyltransferase"/>
</dbReference>
<reference evidence="2" key="1">
    <citation type="journal article" date="2021" name="Nat. Commun.">
        <title>Genetic determinants of endophytism in the Arabidopsis root mycobiome.</title>
        <authorList>
            <person name="Mesny F."/>
            <person name="Miyauchi S."/>
            <person name="Thiergart T."/>
            <person name="Pickel B."/>
            <person name="Atanasova L."/>
            <person name="Karlsson M."/>
            <person name="Huettel B."/>
            <person name="Barry K.W."/>
            <person name="Haridas S."/>
            <person name="Chen C."/>
            <person name="Bauer D."/>
            <person name="Andreopoulos W."/>
            <person name="Pangilinan J."/>
            <person name="LaButti K."/>
            <person name="Riley R."/>
            <person name="Lipzen A."/>
            <person name="Clum A."/>
            <person name="Drula E."/>
            <person name="Henrissat B."/>
            <person name="Kohler A."/>
            <person name="Grigoriev I.V."/>
            <person name="Martin F.M."/>
            <person name="Hacquard S."/>
        </authorList>
    </citation>
    <scope>NUCLEOTIDE SEQUENCE</scope>
    <source>
        <strain evidence="2">MPI-CAGE-AT-0147</strain>
    </source>
</reference>
<comment type="caution">
    <text evidence="2">The sequence shown here is derived from an EMBL/GenBank/DDBJ whole genome shotgun (WGS) entry which is preliminary data.</text>
</comment>
<proteinExistence type="predicted"/>
<dbReference type="PANTHER" id="PTHR42791">
    <property type="entry name" value="GNAT FAMILY ACETYLTRANSFERASE"/>
    <property type="match status" value="1"/>
</dbReference>
<dbReference type="PANTHER" id="PTHR42791:SF5">
    <property type="entry name" value="HYPOTHETICAL ACETYLTRANSFERASE (EUROFUNG)"/>
    <property type="match status" value="1"/>
</dbReference>
<dbReference type="Gene3D" id="3.40.630.30">
    <property type="match status" value="1"/>
</dbReference>
<dbReference type="PROSITE" id="PS51186">
    <property type="entry name" value="GNAT"/>
    <property type="match status" value="1"/>
</dbReference>
<keyword evidence="3" id="KW-1185">Reference proteome</keyword>
<name>A0A9P9II62_9HYPO</name>
<sequence length="295" mass="33920">MRCDATNCPRLGISLRSLSHGKKINNCLLQPCIDSPRSSLANQVFSIRVPRFVCTTMPFTLLEVDFATDFSDVIECQWVSYEHPLQPFFRMFCPLSGDGPAARAESLEASAAVQLDWHRTDPASYWRKAVDENGKIVGACLWKIYKTNPFDKPDDHAGAEWYPEGEKREYVSKCLEQFDAPRRSMAARPHVYLNILFTHPDYRRRGVADLMLAWGKERADEMGVEMWLDATAYGVPVYLKHGFLVVNENRPRPTKREPGEAWRTIDQELQPMAFWQMWRPVGGIYDEGKTVKPWV</sequence>
<dbReference type="Proteomes" id="UP000738349">
    <property type="component" value="Unassembled WGS sequence"/>
</dbReference>
<dbReference type="AlphaFoldDB" id="A0A9P9II62"/>
<gene>
    <name evidence="2" type="ORF">EDB81DRAFT_814003</name>
</gene>
<dbReference type="GO" id="GO:0016747">
    <property type="term" value="F:acyltransferase activity, transferring groups other than amino-acyl groups"/>
    <property type="evidence" value="ECO:0007669"/>
    <property type="project" value="InterPro"/>
</dbReference>
<evidence type="ECO:0000313" key="2">
    <source>
        <dbReference type="EMBL" id="KAH7121471.1"/>
    </source>
</evidence>
<protein>
    <submittedName>
        <fullName evidence="2">Acyl-CoA N-acyltransferase</fullName>
    </submittedName>
</protein>
<dbReference type="InterPro" id="IPR000182">
    <property type="entry name" value="GNAT_dom"/>
</dbReference>
<evidence type="ECO:0000259" key="1">
    <source>
        <dbReference type="PROSITE" id="PS51186"/>
    </source>
</evidence>
<dbReference type="InterPro" id="IPR052523">
    <property type="entry name" value="Trichothecene_AcTrans"/>
</dbReference>
<evidence type="ECO:0000313" key="3">
    <source>
        <dbReference type="Proteomes" id="UP000738349"/>
    </source>
</evidence>
<dbReference type="EMBL" id="JAGMUV010000024">
    <property type="protein sequence ID" value="KAH7121471.1"/>
    <property type="molecule type" value="Genomic_DNA"/>
</dbReference>
<feature type="domain" description="N-acetyltransferase" evidence="1">
    <location>
        <begin position="90"/>
        <end position="266"/>
    </location>
</feature>
<accession>A0A9P9II62</accession>